<dbReference type="Proteomes" id="UP000182121">
    <property type="component" value="Unassembled WGS sequence"/>
</dbReference>
<reference evidence="1 2" key="1">
    <citation type="submission" date="2016-10" db="EMBL/GenBank/DDBJ databases">
        <authorList>
            <person name="Varghese N."/>
            <person name="Submissions S."/>
        </authorList>
    </citation>
    <scope>NUCLEOTIDE SEQUENCE [LARGE SCALE GENOMIC DNA]</scope>
    <source>
        <strain evidence="1 2">NLAE-zl-C196</strain>
    </source>
</reference>
<dbReference type="EMBL" id="FOIO01000002">
    <property type="protein sequence ID" value="SET20677.1"/>
    <property type="molecule type" value="Genomic_DNA"/>
</dbReference>
<organism evidence="1 2">
    <name type="scientific">Enterocloster clostridioformis</name>
    <dbReference type="NCBI Taxonomy" id="1531"/>
    <lineage>
        <taxon>Bacteria</taxon>
        <taxon>Bacillati</taxon>
        <taxon>Bacillota</taxon>
        <taxon>Clostridia</taxon>
        <taxon>Lachnospirales</taxon>
        <taxon>Lachnospiraceae</taxon>
        <taxon>Enterocloster</taxon>
    </lineage>
</organism>
<evidence type="ECO:0000313" key="2">
    <source>
        <dbReference type="Proteomes" id="UP000182121"/>
    </source>
</evidence>
<name>A0A1I0CM70_9FIRM</name>
<sequence>MVMDMEEGQARTAFRKLAESLWLIGSRGQKLQEGVAVAPVQESAETVYPGQERQEAETVVEAAGIPEKEGGEPAPNIISAGYGGYLYMKCPACGKTRGFCAKTRLNHYRCECGAVTRMERMVPLYMKCECGRQARYLTNMTETEFDVDCYDCGAPVAVEWNEKKWMYETMKEENREKD</sequence>
<accession>A0A1I0CM70</accession>
<dbReference type="AlphaFoldDB" id="A0A1I0CM70"/>
<evidence type="ECO:0000313" key="1">
    <source>
        <dbReference type="EMBL" id="SET20677.1"/>
    </source>
</evidence>
<proteinExistence type="predicted"/>
<gene>
    <name evidence="1" type="ORF">SAMN05216521_1002149</name>
</gene>
<protein>
    <submittedName>
        <fullName evidence="1">Uncharacterized protein</fullName>
    </submittedName>
</protein>
<comment type="caution">
    <text evidence="1">The sequence shown here is derived from an EMBL/GenBank/DDBJ whole genome shotgun (WGS) entry which is preliminary data.</text>
</comment>